<dbReference type="GO" id="GO:0005737">
    <property type="term" value="C:cytoplasm"/>
    <property type="evidence" value="ECO:0007669"/>
    <property type="project" value="UniProtKB-SubCell"/>
</dbReference>
<evidence type="ECO:0000256" key="9">
    <source>
        <dbReference type="ARBA" id="ARBA00030757"/>
    </source>
</evidence>
<keyword evidence="6" id="KW-0489">Methyltransferase</keyword>
<gene>
    <name evidence="12" type="ordered locus">Tbis_3486</name>
</gene>
<dbReference type="PANTHER" id="PTHR11579">
    <property type="entry name" value="PROTEIN-L-ISOASPARTATE O-METHYLTRANSFERASE"/>
    <property type="match status" value="1"/>
</dbReference>
<evidence type="ECO:0000256" key="3">
    <source>
        <dbReference type="ARBA" id="ARBA00011890"/>
    </source>
</evidence>
<name>D6YAC1_THEBD</name>
<dbReference type="KEGG" id="tbi:Tbis_3486"/>
<comment type="subcellular location">
    <subcellularLocation>
        <location evidence="1">Cytoplasm</location>
    </subcellularLocation>
</comment>
<evidence type="ECO:0000256" key="2">
    <source>
        <dbReference type="ARBA" id="ARBA00005369"/>
    </source>
</evidence>
<accession>D6YAC1</accession>
<protein>
    <recommendedName>
        <fullName evidence="4">Protein-L-isoaspartate O-methyltransferase</fullName>
        <ecNumber evidence="3">2.1.1.77</ecNumber>
    </recommendedName>
    <alternativeName>
        <fullName evidence="11">L-isoaspartyl protein carboxyl methyltransferase</fullName>
    </alternativeName>
    <alternativeName>
        <fullName evidence="9">Protein L-isoaspartyl methyltransferase</fullName>
    </alternativeName>
    <alternativeName>
        <fullName evidence="10">Protein-beta-aspartate methyltransferase</fullName>
    </alternativeName>
</protein>
<dbReference type="InterPro" id="IPR000682">
    <property type="entry name" value="PCMT"/>
</dbReference>
<sequence length="388" mass="42842">MNVHVAGLATQLRQRLATRLARTGTLRAPRLREAVETVPRELFLGDRVYRRVSGEGGTGWEPITPVDPQWLDLAHEDRDWVTWLDDGEETAPNLITGGRPVATAAQPGLTVHMLESLRAGEGHKVLEIGTGMGYSTALLCELVGSHLVTTVEVDPNVAGRAEQALHRAGYEPTILVRDGLTGHAEGAPYDRILAKFPVRRIPSLWLEQTRRGGVLVAVLSGWLGGPALTRITLTGPDTAEGEFFSDALPYLAARPQISPPPIGELPSRDTGEQRDAQYGAEVFDDPMTRWLVQLAAPNARHVATEGPAAGHCLVDQETGSWAWLIREDDRWIVRQGGDQRLWDRVEETLTLWRRAGRPGQHVFRLRITRGEQLVFLPGLPSMRWALPK</sequence>
<evidence type="ECO:0000313" key="13">
    <source>
        <dbReference type="Proteomes" id="UP000006640"/>
    </source>
</evidence>
<dbReference type="GO" id="GO:0004719">
    <property type="term" value="F:protein-L-isoaspartate (D-aspartate) O-methyltransferase activity"/>
    <property type="evidence" value="ECO:0007669"/>
    <property type="project" value="UniProtKB-EC"/>
</dbReference>
<comment type="similarity">
    <text evidence="2">Belongs to the methyltransferase superfamily. L-isoaspartyl/D-aspartyl protein methyltransferase family.</text>
</comment>
<keyword evidence="7" id="KW-0808">Transferase</keyword>
<dbReference type="InterPro" id="IPR029063">
    <property type="entry name" value="SAM-dependent_MTases_sf"/>
</dbReference>
<evidence type="ECO:0000256" key="5">
    <source>
        <dbReference type="ARBA" id="ARBA00022490"/>
    </source>
</evidence>
<evidence type="ECO:0000256" key="6">
    <source>
        <dbReference type="ARBA" id="ARBA00022603"/>
    </source>
</evidence>
<evidence type="ECO:0000256" key="4">
    <source>
        <dbReference type="ARBA" id="ARBA00013346"/>
    </source>
</evidence>
<dbReference type="eggNOG" id="COG2518">
    <property type="taxonomic scope" value="Bacteria"/>
</dbReference>
<dbReference type="RefSeq" id="WP_013133707.1">
    <property type="nucleotide sequence ID" value="NC_014165.1"/>
</dbReference>
<evidence type="ECO:0000256" key="7">
    <source>
        <dbReference type="ARBA" id="ARBA00022679"/>
    </source>
</evidence>
<dbReference type="STRING" id="469371.Tbis_3486"/>
<dbReference type="SUPFAM" id="SSF53335">
    <property type="entry name" value="S-adenosyl-L-methionine-dependent methyltransferases"/>
    <property type="match status" value="1"/>
</dbReference>
<dbReference type="HOGENOM" id="CLU_037629_0_1_11"/>
<dbReference type="CDD" id="cd02440">
    <property type="entry name" value="AdoMet_MTases"/>
    <property type="match status" value="1"/>
</dbReference>
<keyword evidence="8" id="KW-0949">S-adenosyl-L-methionine</keyword>
<keyword evidence="5" id="KW-0963">Cytoplasm</keyword>
<dbReference type="Proteomes" id="UP000006640">
    <property type="component" value="Chromosome"/>
</dbReference>
<keyword evidence="13" id="KW-1185">Reference proteome</keyword>
<dbReference type="EC" id="2.1.1.77" evidence="3"/>
<dbReference type="EMBL" id="CP001874">
    <property type="protein sequence ID" value="ADG90174.1"/>
    <property type="molecule type" value="Genomic_DNA"/>
</dbReference>
<evidence type="ECO:0000256" key="10">
    <source>
        <dbReference type="ARBA" id="ARBA00031323"/>
    </source>
</evidence>
<evidence type="ECO:0000313" key="12">
    <source>
        <dbReference type="EMBL" id="ADG90174.1"/>
    </source>
</evidence>
<dbReference type="AlphaFoldDB" id="D6YAC1"/>
<dbReference type="Pfam" id="PF01135">
    <property type="entry name" value="PCMT"/>
    <property type="match status" value="1"/>
</dbReference>
<dbReference type="GO" id="GO:0032259">
    <property type="term" value="P:methylation"/>
    <property type="evidence" value="ECO:0007669"/>
    <property type="project" value="UniProtKB-KW"/>
</dbReference>
<proteinExistence type="inferred from homology"/>
<evidence type="ECO:0000256" key="1">
    <source>
        <dbReference type="ARBA" id="ARBA00004496"/>
    </source>
</evidence>
<evidence type="ECO:0000256" key="8">
    <source>
        <dbReference type="ARBA" id="ARBA00022691"/>
    </source>
</evidence>
<evidence type="ECO:0000256" key="11">
    <source>
        <dbReference type="ARBA" id="ARBA00031350"/>
    </source>
</evidence>
<dbReference type="OrthoDB" id="5143400at2"/>
<reference evidence="12 13" key="1">
    <citation type="submission" date="2010-01" db="EMBL/GenBank/DDBJ databases">
        <title>The complete genome of Thermobispora bispora DSM 43833.</title>
        <authorList>
            <consortium name="US DOE Joint Genome Institute (JGI-PGF)"/>
            <person name="Lucas S."/>
            <person name="Copeland A."/>
            <person name="Lapidus A."/>
            <person name="Glavina del Rio T."/>
            <person name="Dalin E."/>
            <person name="Tice H."/>
            <person name="Bruce D."/>
            <person name="Goodwin L."/>
            <person name="Pitluck S."/>
            <person name="Kyrpides N."/>
            <person name="Mavromatis K."/>
            <person name="Ivanova N."/>
            <person name="Mikhailova N."/>
            <person name="Chertkov O."/>
            <person name="Brettin T."/>
            <person name="Detter J.C."/>
            <person name="Han C."/>
            <person name="Larimer F."/>
            <person name="Land M."/>
            <person name="Hauser L."/>
            <person name="Markowitz V."/>
            <person name="Cheng J.-F."/>
            <person name="Hugenholtz P."/>
            <person name="Woyke T."/>
            <person name="Wu D."/>
            <person name="Jando M."/>
            <person name="Schneider S."/>
            <person name="Klenk H.-P."/>
            <person name="Eisen J.A."/>
        </authorList>
    </citation>
    <scope>NUCLEOTIDE SEQUENCE [LARGE SCALE GENOMIC DNA]</scope>
    <source>
        <strain evidence="13">ATCC 19993 / DSM 43833 / CBS 139.67 / JCM 10125 / KCTC 9307 / NBRC 14880 / R51</strain>
    </source>
</reference>
<organism evidence="12 13">
    <name type="scientific">Thermobispora bispora (strain ATCC 19993 / DSM 43833 / CBS 139.67 / JCM 10125 / KCTC 9307 / NBRC 14880 / R51)</name>
    <dbReference type="NCBI Taxonomy" id="469371"/>
    <lineage>
        <taxon>Bacteria</taxon>
        <taxon>Bacillati</taxon>
        <taxon>Actinomycetota</taxon>
        <taxon>Actinomycetes</taxon>
        <taxon>Streptosporangiales</taxon>
        <taxon>Streptosporangiaceae</taxon>
        <taxon>Thermobispora</taxon>
    </lineage>
</organism>
<dbReference type="PANTHER" id="PTHR11579:SF0">
    <property type="entry name" value="PROTEIN-L-ISOASPARTATE(D-ASPARTATE) O-METHYLTRANSFERASE"/>
    <property type="match status" value="1"/>
</dbReference>
<dbReference type="Gene3D" id="3.40.50.150">
    <property type="entry name" value="Vaccinia Virus protein VP39"/>
    <property type="match status" value="1"/>
</dbReference>